<dbReference type="GO" id="GO:0003676">
    <property type="term" value="F:nucleic acid binding"/>
    <property type="evidence" value="ECO:0007669"/>
    <property type="project" value="InterPro"/>
</dbReference>
<dbReference type="EMBL" id="FOYZ01000017">
    <property type="protein sequence ID" value="SFS03290.1"/>
    <property type="molecule type" value="Genomic_DNA"/>
</dbReference>
<dbReference type="SMART" id="SM00316">
    <property type="entry name" value="S1"/>
    <property type="match status" value="1"/>
</dbReference>
<dbReference type="AlphaFoldDB" id="A0A1I6LIZ4"/>
<feature type="domain" description="S1 motif" evidence="2">
    <location>
        <begin position="44"/>
        <end position="104"/>
    </location>
</feature>
<dbReference type="OrthoDB" id="1938931at2"/>
<accession>A0A1I6LIZ4</accession>
<dbReference type="STRING" id="37658.SAMN05661086_03303"/>
<sequence>MDLSSKKINPSQTTINQRSAPKGTGQSVGRMSDYGARAPIRQLTEGQVIKGEVTDLRNNEVTVLLDDNTKVTGRLDHVSWLSIGDVAAFKVAQIMPGKISLQAIPFSTTLMESNTMFKALEEAGLPKNERNQEIVLSLIRNQMPINKQSILNILKQSYELKDIGVSSIVLMNKLNIPTTAENATQFENYRSSQHYLADNLQSLIREFPGMLKEILSMGEPEQIQSFAEKLLAIVDSSSDQSAQQNLVTAPYIFSSNDAKEDLLSILDTFGMSGEEREAIEQGTATLTDLQLSISKCYQNALFIDERNAQEALASIENADSLTTTEITNLLSEVPKTVEVFDQPEIQSINQLYQEYLKENQLVGGFFDVNQREDLISFFEKIPNSDALIKSIQSGQASLADVVSALKSAIPVSDSKELIQLLESPAFPLIMSESLRRNWFLSPKDLKKTGSIQGYYDKLFQKTQQLDLLLKTSSLTDEESGFAADIHSMKSNLQFMQLLNDVFPYMQLPLFSENGSAHADLYVYTKKKELQTDPSSLKVLLRLDKEHLGSLDIFLTLSGRKLESKYYVQDDFSRKLLKKNINLADAKLRELGYQVSSEFIKEDPQVDIVNDFIAQKESAASIKRYTFDIRA</sequence>
<proteinExistence type="predicted"/>
<dbReference type="Proteomes" id="UP000199659">
    <property type="component" value="Unassembled WGS sequence"/>
</dbReference>
<gene>
    <name evidence="3" type="ORF">SAMN05661086_03303</name>
</gene>
<reference evidence="3 4" key="1">
    <citation type="submission" date="2016-10" db="EMBL/GenBank/DDBJ databases">
        <authorList>
            <person name="de Groot N.N."/>
        </authorList>
    </citation>
    <scope>NUCLEOTIDE SEQUENCE [LARGE SCALE GENOMIC DNA]</scope>
    <source>
        <strain evidence="3 4">743A</strain>
    </source>
</reference>
<keyword evidence="4" id="KW-1185">Reference proteome</keyword>
<evidence type="ECO:0000313" key="4">
    <source>
        <dbReference type="Proteomes" id="UP000199659"/>
    </source>
</evidence>
<evidence type="ECO:0000256" key="1">
    <source>
        <dbReference type="SAM" id="MobiDB-lite"/>
    </source>
</evidence>
<protein>
    <recommendedName>
        <fullName evidence="2">S1 motif domain-containing protein</fullName>
    </recommendedName>
</protein>
<organism evidence="3 4">
    <name type="scientific">Anaeromicropila populeti</name>
    <dbReference type="NCBI Taxonomy" id="37658"/>
    <lineage>
        <taxon>Bacteria</taxon>
        <taxon>Bacillati</taxon>
        <taxon>Bacillota</taxon>
        <taxon>Clostridia</taxon>
        <taxon>Lachnospirales</taxon>
        <taxon>Lachnospiraceae</taxon>
        <taxon>Anaeromicropila</taxon>
    </lineage>
</organism>
<name>A0A1I6LIZ4_9FIRM</name>
<dbReference type="RefSeq" id="WP_092563289.1">
    <property type="nucleotide sequence ID" value="NZ_FOYZ01000017.1"/>
</dbReference>
<evidence type="ECO:0000313" key="3">
    <source>
        <dbReference type="EMBL" id="SFS03290.1"/>
    </source>
</evidence>
<dbReference type="InterPro" id="IPR003029">
    <property type="entry name" value="S1_domain"/>
</dbReference>
<evidence type="ECO:0000259" key="2">
    <source>
        <dbReference type="SMART" id="SM00316"/>
    </source>
</evidence>
<feature type="region of interest" description="Disordered" evidence="1">
    <location>
        <begin position="1"/>
        <end position="32"/>
    </location>
</feature>
<feature type="compositionally biased region" description="Polar residues" evidence="1">
    <location>
        <begin position="1"/>
        <end position="29"/>
    </location>
</feature>